<dbReference type="Proteomes" id="UP000715441">
    <property type="component" value="Unassembled WGS sequence"/>
</dbReference>
<dbReference type="PANTHER" id="PTHR42818">
    <property type="entry name" value="SULFOPYRUVATE DECARBOXYLASE SUBUNIT ALPHA"/>
    <property type="match status" value="1"/>
</dbReference>
<evidence type="ECO:0000256" key="3">
    <source>
        <dbReference type="ARBA" id="ARBA00023239"/>
    </source>
</evidence>
<dbReference type="PROSITE" id="PS00187">
    <property type="entry name" value="TPP_ENZYMES"/>
    <property type="match status" value="1"/>
</dbReference>
<dbReference type="PANTHER" id="PTHR42818:SF1">
    <property type="entry name" value="SULFOPYRUVATE DECARBOXYLASE"/>
    <property type="match status" value="1"/>
</dbReference>
<dbReference type="SUPFAM" id="SSF52518">
    <property type="entry name" value="Thiamin diphosphate-binding fold (THDP-binding)"/>
    <property type="match status" value="1"/>
</dbReference>
<keyword evidence="2" id="KW-0786">Thiamine pyrophosphate</keyword>
<gene>
    <name evidence="5" type="ORF">HFP15_35730</name>
</gene>
<proteinExistence type="predicted"/>
<keyword evidence="3" id="KW-0456">Lyase</keyword>
<dbReference type="Gene3D" id="3.40.50.970">
    <property type="match status" value="1"/>
</dbReference>
<comment type="caution">
    <text evidence="5">The sequence shown here is derived from an EMBL/GenBank/DDBJ whole genome shotgun (WGS) entry which is preliminary data.</text>
</comment>
<dbReference type="InterPro" id="IPR000399">
    <property type="entry name" value="TPP-bd_CS"/>
</dbReference>
<evidence type="ECO:0000256" key="1">
    <source>
        <dbReference type="ARBA" id="ARBA00022793"/>
    </source>
</evidence>
<dbReference type="InterPro" id="IPR011766">
    <property type="entry name" value="TPP_enzyme_TPP-bd"/>
</dbReference>
<accession>A0ABX1JI11</accession>
<protein>
    <submittedName>
        <fullName evidence="5">Phosphonopyruvate decarboxylase</fullName>
    </submittedName>
</protein>
<feature type="domain" description="Thiamine pyrophosphate enzyme TPP-binding" evidence="4">
    <location>
        <begin position="45"/>
        <end position="158"/>
    </location>
</feature>
<keyword evidence="1" id="KW-0210">Decarboxylase</keyword>
<evidence type="ECO:0000256" key="2">
    <source>
        <dbReference type="ARBA" id="ARBA00023052"/>
    </source>
</evidence>
<dbReference type="InterPro" id="IPR029061">
    <property type="entry name" value="THDP-binding"/>
</dbReference>
<keyword evidence="6" id="KW-1185">Reference proteome</keyword>
<sequence length="192" mass="20127">MSGAVPTEVLAGLVSAAPDAVFVSTCGYLSRDLQQVGDGPNFFYLVGSMGAALPLGLALADCLPEMQVVVIDGDGSFLMSLNCLPLVGAQAPRNLVHVVLDNGMHESTGGQRTVATGRSGARIRRAMRAAGYARALLAPRVTDTVARALRQTGPTGIHIPVAPRTSVAPRITTEPEELVRRTRKLLADSGRQ</sequence>
<dbReference type="Pfam" id="PF02775">
    <property type="entry name" value="TPP_enzyme_C"/>
    <property type="match status" value="1"/>
</dbReference>
<dbReference type="InterPro" id="IPR051818">
    <property type="entry name" value="TPP_dependent_decarboxylase"/>
</dbReference>
<dbReference type="EMBL" id="JAAXLS010000051">
    <property type="protein sequence ID" value="NKQ58216.1"/>
    <property type="molecule type" value="Genomic_DNA"/>
</dbReference>
<reference evidence="5 6" key="1">
    <citation type="submission" date="2020-04" db="EMBL/GenBank/DDBJ databases">
        <title>Novel species.</title>
        <authorList>
            <person name="Teo W.F.A."/>
            <person name="Lipun K."/>
            <person name="Srisuk N."/>
            <person name="Duangmal K."/>
        </authorList>
    </citation>
    <scope>NUCLEOTIDE SEQUENCE [LARGE SCALE GENOMIC DNA]</scope>
    <source>
        <strain evidence="5 6">K13G38</strain>
    </source>
</reference>
<name>A0ABX1JI11_9PSEU</name>
<evidence type="ECO:0000259" key="4">
    <source>
        <dbReference type="Pfam" id="PF02775"/>
    </source>
</evidence>
<evidence type="ECO:0000313" key="6">
    <source>
        <dbReference type="Proteomes" id="UP000715441"/>
    </source>
</evidence>
<evidence type="ECO:0000313" key="5">
    <source>
        <dbReference type="EMBL" id="NKQ58216.1"/>
    </source>
</evidence>
<dbReference type="RefSeq" id="WP_168521838.1">
    <property type="nucleotide sequence ID" value="NZ_JAAXLS010000051.1"/>
</dbReference>
<organism evidence="5 6">
    <name type="scientific">Amycolatopsis acididurans</name>
    <dbReference type="NCBI Taxonomy" id="2724524"/>
    <lineage>
        <taxon>Bacteria</taxon>
        <taxon>Bacillati</taxon>
        <taxon>Actinomycetota</taxon>
        <taxon>Actinomycetes</taxon>
        <taxon>Pseudonocardiales</taxon>
        <taxon>Pseudonocardiaceae</taxon>
        <taxon>Amycolatopsis</taxon>
    </lineage>
</organism>